<dbReference type="InterPro" id="IPR018060">
    <property type="entry name" value="HTH_AraC"/>
</dbReference>
<protein>
    <submittedName>
        <fullName evidence="5">Helix-turn-helix transcriptional regulator</fullName>
    </submittedName>
</protein>
<evidence type="ECO:0000256" key="3">
    <source>
        <dbReference type="ARBA" id="ARBA00023163"/>
    </source>
</evidence>
<keyword evidence="6" id="KW-1185">Reference proteome</keyword>
<name>A0A928VMD5_9CYAN</name>
<dbReference type="AlphaFoldDB" id="A0A928VMD5"/>
<dbReference type="Proteomes" id="UP000625316">
    <property type="component" value="Unassembled WGS sequence"/>
</dbReference>
<dbReference type="GO" id="GO:0043565">
    <property type="term" value="F:sequence-specific DNA binding"/>
    <property type="evidence" value="ECO:0007669"/>
    <property type="project" value="InterPro"/>
</dbReference>
<dbReference type="GO" id="GO:0003700">
    <property type="term" value="F:DNA-binding transcription factor activity"/>
    <property type="evidence" value="ECO:0007669"/>
    <property type="project" value="InterPro"/>
</dbReference>
<dbReference type="InterPro" id="IPR037923">
    <property type="entry name" value="HTH-like"/>
</dbReference>
<gene>
    <name evidence="5" type="ORF">IQ266_05260</name>
</gene>
<evidence type="ECO:0000256" key="2">
    <source>
        <dbReference type="ARBA" id="ARBA00023125"/>
    </source>
</evidence>
<dbReference type="InterPro" id="IPR020449">
    <property type="entry name" value="Tscrpt_reg_AraC-type_HTH"/>
</dbReference>
<keyword evidence="2" id="KW-0238">DNA-binding</keyword>
<dbReference type="Gene3D" id="1.10.10.60">
    <property type="entry name" value="Homeodomain-like"/>
    <property type="match status" value="1"/>
</dbReference>
<dbReference type="InterPro" id="IPR003313">
    <property type="entry name" value="AraC-bd"/>
</dbReference>
<dbReference type="PANTHER" id="PTHR43280">
    <property type="entry name" value="ARAC-FAMILY TRANSCRIPTIONAL REGULATOR"/>
    <property type="match status" value="1"/>
</dbReference>
<comment type="caution">
    <text evidence="5">The sequence shown here is derived from an EMBL/GenBank/DDBJ whole genome shotgun (WGS) entry which is preliminary data.</text>
</comment>
<keyword evidence="1" id="KW-0805">Transcription regulation</keyword>
<evidence type="ECO:0000313" key="6">
    <source>
        <dbReference type="Proteomes" id="UP000625316"/>
    </source>
</evidence>
<evidence type="ECO:0000313" key="5">
    <source>
        <dbReference type="EMBL" id="MBE9029170.1"/>
    </source>
</evidence>
<accession>A0A928VMD5</accession>
<dbReference type="SUPFAM" id="SSF46689">
    <property type="entry name" value="Homeodomain-like"/>
    <property type="match status" value="1"/>
</dbReference>
<dbReference type="PRINTS" id="PR00032">
    <property type="entry name" value="HTHARAC"/>
</dbReference>
<dbReference type="RefSeq" id="WP_264323991.1">
    <property type="nucleotide sequence ID" value="NZ_JADEXQ010000012.1"/>
</dbReference>
<dbReference type="SUPFAM" id="SSF51215">
    <property type="entry name" value="Regulatory protein AraC"/>
    <property type="match status" value="1"/>
</dbReference>
<feature type="domain" description="HTH araC/xylS-type" evidence="4">
    <location>
        <begin position="203"/>
        <end position="301"/>
    </location>
</feature>
<proteinExistence type="predicted"/>
<dbReference type="EMBL" id="JADEXQ010000012">
    <property type="protein sequence ID" value="MBE9029170.1"/>
    <property type="molecule type" value="Genomic_DNA"/>
</dbReference>
<dbReference type="InterPro" id="IPR009057">
    <property type="entry name" value="Homeodomain-like_sf"/>
</dbReference>
<dbReference type="Pfam" id="PF02311">
    <property type="entry name" value="AraC_binding"/>
    <property type="match status" value="1"/>
</dbReference>
<evidence type="ECO:0000259" key="4">
    <source>
        <dbReference type="PROSITE" id="PS01124"/>
    </source>
</evidence>
<sequence>MASNFEIYNTIAEFHASMGVPINQDIELAIHRLEVLHPSVPSQSALYRANYYSIGLVRQGAGDYSMDNQRYPTRDYTIYFTNPGHISAVEITQPTTGYHLNFTESFLQQSLQADVLDAFPFLIAEMLPPQYLSKSGFELFDRFGQQMLEEYESASQYKSQILGNLLVVMLLKMKELFWADYHPLTEGSQGTALVKTFQQNLEEHYRSFSAGNIQQLYKVEDYAAAQYLQPSYLSAVIERKTGKTIQTWIMEKTIEEAQILLSRSSSPIQQIALQLGFKDAPHFSRLFKQHVGVSPSVFREGLAP</sequence>
<keyword evidence="3" id="KW-0804">Transcription</keyword>
<dbReference type="PROSITE" id="PS01124">
    <property type="entry name" value="HTH_ARAC_FAMILY_2"/>
    <property type="match status" value="1"/>
</dbReference>
<organism evidence="5 6">
    <name type="scientific">Romeriopsis navalis LEGE 11480</name>
    <dbReference type="NCBI Taxonomy" id="2777977"/>
    <lineage>
        <taxon>Bacteria</taxon>
        <taxon>Bacillati</taxon>
        <taxon>Cyanobacteriota</taxon>
        <taxon>Cyanophyceae</taxon>
        <taxon>Leptolyngbyales</taxon>
        <taxon>Leptolyngbyaceae</taxon>
        <taxon>Romeriopsis</taxon>
        <taxon>Romeriopsis navalis</taxon>
    </lineage>
</organism>
<reference evidence="5" key="1">
    <citation type="submission" date="2020-10" db="EMBL/GenBank/DDBJ databases">
        <authorList>
            <person name="Castelo-Branco R."/>
            <person name="Eusebio N."/>
            <person name="Adriana R."/>
            <person name="Vieira A."/>
            <person name="Brugerolle De Fraissinette N."/>
            <person name="Rezende De Castro R."/>
            <person name="Schneider M.P."/>
            <person name="Vasconcelos V."/>
            <person name="Leao P.N."/>
        </authorList>
    </citation>
    <scope>NUCLEOTIDE SEQUENCE</scope>
    <source>
        <strain evidence="5">LEGE 11480</strain>
    </source>
</reference>
<dbReference type="Pfam" id="PF12833">
    <property type="entry name" value="HTH_18"/>
    <property type="match status" value="1"/>
</dbReference>
<dbReference type="PANTHER" id="PTHR43280:SF32">
    <property type="entry name" value="TRANSCRIPTIONAL REGULATORY PROTEIN"/>
    <property type="match status" value="1"/>
</dbReference>
<dbReference type="SMART" id="SM00342">
    <property type="entry name" value="HTH_ARAC"/>
    <property type="match status" value="1"/>
</dbReference>
<evidence type="ECO:0000256" key="1">
    <source>
        <dbReference type="ARBA" id="ARBA00023015"/>
    </source>
</evidence>